<comment type="caution">
    <text evidence="1">The sequence shown here is derived from an EMBL/GenBank/DDBJ whole genome shotgun (WGS) entry which is preliminary data.</text>
</comment>
<accession>A0A0J1CYY4</accession>
<dbReference type="PANTHER" id="PTHR47197:SF3">
    <property type="entry name" value="DIHYDRO-HEME D1 DEHYDROGENASE"/>
    <property type="match status" value="1"/>
</dbReference>
<dbReference type="PANTHER" id="PTHR47197">
    <property type="entry name" value="PROTEIN NIRF"/>
    <property type="match status" value="1"/>
</dbReference>
<dbReference type="OrthoDB" id="9124170at2"/>
<dbReference type="InterPro" id="IPR051200">
    <property type="entry name" value="Host-pathogen_enzymatic-act"/>
</dbReference>
<dbReference type="Proteomes" id="UP000035963">
    <property type="component" value="Unassembled WGS sequence"/>
</dbReference>
<dbReference type="Gene3D" id="2.130.10.10">
    <property type="entry name" value="YVTN repeat-like/Quinoprotein amine dehydrogenase"/>
    <property type="match status" value="1"/>
</dbReference>
<dbReference type="EMBL" id="AEJF01000085">
    <property type="protein sequence ID" value="KLU25739.1"/>
    <property type="molecule type" value="Genomic_DNA"/>
</dbReference>
<protein>
    <submittedName>
        <fullName evidence="1">Uncharacterized protein</fullName>
    </submittedName>
</protein>
<evidence type="ECO:0000313" key="2">
    <source>
        <dbReference type="Proteomes" id="UP000035963"/>
    </source>
</evidence>
<dbReference type="PATRIC" id="fig|908627.4.peg.2812"/>
<reference evidence="1 2" key="1">
    <citation type="journal article" date="2015" name="Genome Announc.">
        <title>Draft Genome Sequence of Burkholderia sp. Strain PML1(12), an Ectomycorrhizosphere-Inhabiting Bacterium with Effective Mineral-Weathering Ability.</title>
        <authorList>
            <person name="Uroz S."/>
            <person name="Oger P."/>
        </authorList>
    </citation>
    <scope>NUCLEOTIDE SEQUENCE [LARGE SCALE GENOMIC DNA]</scope>
    <source>
        <strain evidence="2">PML1(12)</strain>
    </source>
</reference>
<keyword evidence="2" id="KW-1185">Reference proteome</keyword>
<dbReference type="RefSeq" id="WP_047846997.1">
    <property type="nucleotide sequence ID" value="NZ_AEJF01000085.1"/>
</dbReference>
<gene>
    <name evidence="1" type="ORF">EOS_12660</name>
</gene>
<dbReference type="InterPro" id="IPR015943">
    <property type="entry name" value="WD40/YVTN_repeat-like_dom_sf"/>
</dbReference>
<evidence type="ECO:0000313" key="1">
    <source>
        <dbReference type="EMBL" id="KLU25739.1"/>
    </source>
</evidence>
<sequence>MKRAYAGIAVVGVFAFGAYAWGAEAADSLPKWAANIPIKVATHFAFDTSATADGKYYLADGSNVALDVFDAKTMTLLAQIPGDFAGVGKTFDTSSPAGVTPVPGTSLVYVGDVNAVKLIDVSEKKLVKTIEVSTAGIRADEGCLDPEHHILMYSSGGGKPPFATFIDTQTQAVVGKLSLHDSTGLEACGYDPKNKNFMLNNDGTKANPKGEVDVIPVESVLAGKPSVSKVFGLKRCGTPTGLAIGPGNDALIGCDPDEGSKQTTLIIDRSDGKTLAELPFGGADQVVYDPVSKRYFLPAGHHSADGVSQVGRKDAKFDPALGVVDANTRRFLGSVPAGIHAHSVAVDGALHRVFVPHAGGASAEFASPGVSVFATQ</sequence>
<dbReference type="InterPro" id="IPR011048">
    <property type="entry name" value="Haem_d1_sf"/>
</dbReference>
<dbReference type="SUPFAM" id="SSF51004">
    <property type="entry name" value="C-terminal (heme d1) domain of cytochrome cd1-nitrite reductase"/>
    <property type="match status" value="1"/>
</dbReference>
<dbReference type="AlphaFoldDB" id="A0A0J1CYY4"/>
<name>A0A0J1CYY4_9BURK</name>
<proteinExistence type="predicted"/>
<organism evidence="1 2">
    <name type="scientific">Caballeronia mineralivorans PML1(12)</name>
    <dbReference type="NCBI Taxonomy" id="908627"/>
    <lineage>
        <taxon>Bacteria</taxon>
        <taxon>Pseudomonadati</taxon>
        <taxon>Pseudomonadota</taxon>
        <taxon>Betaproteobacteria</taxon>
        <taxon>Burkholderiales</taxon>
        <taxon>Burkholderiaceae</taxon>
        <taxon>Caballeronia</taxon>
    </lineage>
</organism>